<name>A0AAD6EQK9_9POAL</name>
<comment type="similarity">
    <text evidence="1 4">Belongs to the plant dirigent protein family.</text>
</comment>
<evidence type="ECO:0000256" key="1">
    <source>
        <dbReference type="ARBA" id="ARBA00010746"/>
    </source>
</evidence>
<dbReference type="Gene3D" id="2.40.480.10">
    <property type="entry name" value="Allene oxide cyclase-like"/>
    <property type="match status" value="1"/>
</dbReference>
<evidence type="ECO:0000256" key="3">
    <source>
        <dbReference type="ARBA" id="ARBA00022525"/>
    </source>
</evidence>
<evidence type="ECO:0000313" key="6">
    <source>
        <dbReference type="Proteomes" id="UP001210211"/>
    </source>
</evidence>
<evidence type="ECO:0000256" key="2">
    <source>
        <dbReference type="ARBA" id="ARBA00011738"/>
    </source>
</evidence>
<comment type="subcellular location">
    <subcellularLocation>
        <location evidence="4">Secreted</location>
        <location evidence="4">Extracellular space</location>
        <location evidence="4">Apoplast</location>
    </subcellularLocation>
</comment>
<comment type="caution">
    <text evidence="5">The sequence shown here is derived from an EMBL/GenBank/DDBJ whole genome shotgun (WGS) entry which is preliminary data.</text>
</comment>
<organism evidence="5 6">
    <name type="scientific">Rhynchospora tenuis</name>
    <dbReference type="NCBI Taxonomy" id="198213"/>
    <lineage>
        <taxon>Eukaryota</taxon>
        <taxon>Viridiplantae</taxon>
        <taxon>Streptophyta</taxon>
        <taxon>Embryophyta</taxon>
        <taxon>Tracheophyta</taxon>
        <taxon>Spermatophyta</taxon>
        <taxon>Magnoliopsida</taxon>
        <taxon>Liliopsida</taxon>
        <taxon>Poales</taxon>
        <taxon>Cyperaceae</taxon>
        <taxon>Cyperoideae</taxon>
        <taxon>Rhynchosporeae</taxon>
        <taxon>Rhynchospora</taxon>
    </lineage>
</organism>
<dbReference type="InterPro" id="IPR004265">
    <property type="entry name" value="Dirigent"/>
</dbReference>
<protein>
    <recommendedName>
        <fullName evidence="4">Dirigent protein</fullName>
    </recommendedName>
</protein>
<dbReference type="Pfam" id="PF03018">
    <property type="entry name" value="Dirigent"/>
    <property type="match status" value="1"/>
</dbReference>
<sequence>MLKEGPDPSSKLIGRAQGFATVASMSKEGALLTAQNFVFTDGPYNGSTLAIFGRGMLGTVVERVIVGGTGKFRMARGYTLSKQVTPPGPPIQDLLVLEFDVYVWHF</sequence>
<reference evidence="5 6" key="1">
    <citation type="journal article" date="2022" name="Cell">
        <title>Repeat-based holocentromeres influence genome architecture and karyotype evolution.</title>
        <authorList>
            <person name="Hofstatter P.G."/>
            <person name="Thangavel G."/>
            <person name="Lux T."/>
            <person name="Neumann P."/>
            <person name="Vondrak T."/>
            <person name="Novak P."/>
            <person name="Zhang M."/>
            <person name="Costa L."/>
            <person name="Castellani M."/>
            <person name="Scott A."/>
            <person name="Toegelov H."/>
            <person name="Fuchs J."/>
            <person name="Mata-Sucre Y."/>
            <person name="Dias Y."/>
            <person name="Vanzela A.L.L."/>
            <person name="Huettel B."/>
            <person name="Almeida C.C.S."/>
            <person name="Simkova H."/>
            <person name="Souza G."/>
            <person name="Pedrosa-Harand A."/>
            <person name="Macas J."/>
            <person name="Mayer K.F.X."/>
            <person name="Houben A."/>
            <person name="Marques A."/>
        </authorList>
    </citation>
    <scope>NUCLEOTIDE SEQUENCE [LARGE SCALE GENOMIC DNA]</scope>
    <source>
        <strain evidence="5">RhyTen1mFocal</strain>
    </source>
</reference>
<dbReference type="PANTHER" id="PTHR21495">
    <property type="entry name" value="NUCLEOPORIN-RELATED"/>
    <property type="match status" value="1"/>
</dbReference>
<dbReference type="EMBL" id="JAMRDG010000001">
    <property type="protein sequence ID" value="KAJ3697436.1"/>
    <property type="molecule type" value="Genomic_DNA"/>
</dbReference>
<accession>A0AAD6EQK9</accession>
<evidence type="ECO:0000313" key="5">
    <source>
        <dbReference type="EMBL" id="KAJ3697436.1"/>
    </source>
</evidence>
<dbReference type="GO" id="GO:0048046">
    <property type="term" value="C:apoplast"/>
    <property type="evidence" value="ECO:0007669"/>
    <property type="project" value="UniProtKB-SubCell"/>
</dbReference>
<gene>
    <name evidence="5" type="ORF">LUZ61_001141</name>
</gene>
<dbReference type="AlphaFoldDB" id="A0AAD6EQK9"/>
<keyword evidence="3 4" id="KW-0964">Secreted</keyword>
<dbReference type="InterPro" id="IPR044859">
    <property type="entry name" value="Allene_oxi_cyc_Dirigent"/>
</dbReference>
<keyword evidence="4" id="KW-0052">Apoplast</keyword>
<dbReference type="GO" id="GO:0009699">
    <property type="term" value="P:phenylpropanoid biosynthetic process"/>
    <property type="evidence" value="ECO:0007669"/>
    <property type="project" value="UniProtKB-ARBA"/>
</dbReference>
<keyword evidence="6" id="KW-1185">Reference proteome</keyword>
<evidence type="ECO:0000256" key="4">
    <source>
        <dbReference type="RuleBase" id="RU363099"/>
    </source>
</evidence>
<proteinExistence type="inferred from homology"/>
<comment type="subunit">
    <text evidence="2 4">Homodimer.</text>
</comment>
<dbReference type="Proteomes" id="UP001210211">
    <property type="component" value="Unassembled WGS sequence"/>
</dbReference>
<comment type="function">
    <text evidence="4">Dirigent proteins impart stereoselectivity on the phenoxy radical-coupling reaction, yielding optically active lignans from two molecules of coniferyl alcohol in the biosynthesis of lignans, flavonolignans, and alkaloids and thus plays a central role in plant secondary metabolism.</text>
</comment>